<protein>
    <recommendedName>
        <fullName evidence="4">TrbC/VIRB2 family protein</fullName>
    </recommendedName>
</protein>
<name>A0ABD6DAZ7_9EURY</name>
<accession>A0ABD6DAZ7</accession>
<dbReference type="RefSeq" id="WP_256397200.1">
    <property type="nucleotide sequence ID" value="NZ_JANHDJ010000006.1"/>
</dbReference>
<evidence type="ECO:0000313" key="2">
    <source>
        <dbReference type="EMBL" id="MFD1643402.1"/>
    </source>
</evidence>
<evidence type="ECO:0000313" key="3">
    <source>
        <dbReference type="Proteomes" id="UP001597052"/>
    </source>
</evidence>
<sequence length="119" mass="12492">MLFSMVLIGAGGAVGMVAADDCRLTSPEQLSECENPGDSVGDLLFSDVLDNIFDFAKATLQYAGFVAVFAGVTLWFSTGKNSDRGSVGVWLTVGGLAMIVFYFGFSSLVGLARYVAEGN</sequence>
<reference evidence="2 3" key="1">
    <citation type="journal article" date="2019" name="Int. J. Syst. Evol. Microbiol.">
        <title>The Global Catalogue of Microorganisms (GCM) 10K type strain sequencing project: providing services to taxonomists for standard genome sequencing and annotation.</title>
        <authorList>
            <consortium name="The Broad Institute Genomics Platform"/>
            <consortium name="The Broad Institute Genome Sequencing Center for Infectious Disease"/>
            <person name="Wu L."/>
            <person name="Ma J."/>
        </authorList>
    </citation>
    <scope>NUCLEOTIDE SEQUENCE [LARGE SCALE GENOMIC DNA]</scope>
    <source>
        <strain evidence="2 3">CGMCC 1.10593</strain>
    </source>
</reference>
<comment type="caution">
    <text evidence="2">The sequence shown here is derived from an EMBL/GenBank/DDBJ whole genome shotgun (WGS) entry which is preliminary data.</text>
</comment>
<dbReference type="AlphaFoldDB" id="A0ABD6DAZ7"/>
<keyword evidence="1" id="KW-1133">Transmembrane helix</keyword>
<organism evidence="2 3">
    <name type="scientific">Halohasta litorea</name>
    <dbReference type="NCBI Taxonomy" id="869891"/>
    <lineage>
        <taxon>Archaea</taxon>
        <taxon>Methanobacteriati</taxon>
        <taxon>Methanobacteriota</taxon>
        <taxon>Stenosarchaea group</taxon>
        <taxon>Halobacteria</taxon>
        <taxon>Halobacteriales</taxon>
        <taxon>Haloferacaceae</taxon>
        <taxon>Halohasta</taxon>
    </lineage>
</organism>
<proteinExistence type="predicted"/>
<keyword evidence="1" id="KW-0812">Transmembrane</keyword>
<evidence type="ECO:0008006" key="4">
    <source>
        <dbReference type="Google" id="ProtNLM"/>
    </source>
</evidence>
<keyword evidence="3" id="KW-1185">Reference proteome</keyword>
<gene>
    <name evidence="2" type="ORF">ACFSBW_16125</name>
</gene>
<evidence type="ECO:0000256" key="1">
    <source>
        <dbReference type="SAM" id="Phobius"/>
    </source>
</evidence>
<feature type="transmembrane region" description="Helical" evidence="1">
    <location>
        <begin position="59"/>
        <end position="77"/>
    </location>
</feature>
<dbReference type="Proteomes" id="UP001597052">
    <property type="component" value="Unassembled WGS sequence"/>
</dbReference>
<dbReference type="EMBL" id="JBHUDM010000005">
    <property type="protein sequence ID" value="MFD1643402.1"/>
    <property type="molecule type" value="Genomic_DNA"/>
</dbReference>
<feature type="transmembrane region" description="Helical" evidence="1">
    <location>
        <begin position="89"/>
        <end position="116"/>
    </location>
</feature>
<keyword evidence="1" id="KW-0472">Membrane</keyword>